<evidence type="ECO:0000313" key="2">
    <source>
        <dbReference type="EMBL" id="MPC97674.1"/>
    </source>
</evidence>
<keyword evidence="3" id="KW-1185">Reference proteome</keyword>
<dbReference type="AlphaFoldDB" id="A0A5B7JZE8"/>
<sequence>MHEHQEPPAQLANQPQILSAKIDRNTEGREEGNLLLCNYTWIPKYKWEGVTETKRWKTLSPKSPKP</sequence>
<accession>A0A5B7JZE8</accession>
<name>A0A5B7JZE8_PORTR</name>
<reference evidence="2 3" key="1">
    <citation type="submission" date="2019-05" db="EMBL/GenBank/DDBJ databases">
        <title>Another draft genome of Portunus trituberculatus and its Hox gene families provides insights of decapod evolution.</title>
        <authorList>
            <person name="Jeong J.-H."/>
            <person name="Song I."/>
            <person name="Kim S."/>
            <person name="Choi T."/>
            <person name="Kim D."/>
            <person name="Ryu S."/>
            <person name="Kim W."/>
        </authorList>
    </citation>
    <scope>NUCLEOTIDE SEQUENCE [LARGE SCALE GENOMIC DNA]</scope>
    <source>
        <tissue evidence="2">Muscle</tissue>
    </source>
</reference>
<evidence type="ECO:0000313" key="3">
    <source>
        <dbReference type="Proteomes" id="UP000324222"/>
    </source>
</evidence>
<protein>
    <submittedName>
        <fullName evidence="2">Uncharacterized protein</fullName>
    </submittedName>
</protein>
<gene>
    <name evidence="2" type="ORF">E2C01_092998</name>
</gene>
<organism evidence="2 3">
    <name type="scientific">Portunus trituberculatus</name>
    <name type="common">Swimming crab</name>
    <name type="synonym">Neptunus trituberculatus</name>
    <dbReference type="NCBI Taxonomy" id="210409"/>
    <lineage>
        <taxon>Eukaryota</taxon>
        <taxon>Metazoa</taxon>
        <taxon>Ecdysozoa</taxon>
        <taxon>Arthropoda</taxon>
        <taxon>Crustacea</taxon>
        <taxon>Multicrustacea</taxon>
        <taxon>Malacostraca</taxon>
        <taxon>Eumalacostraca</taxon>
        <taxon>Eucarida</taxon>
        <taxon>Decapoda</taxon>
        <taxon>Pleocyemata</taxon>
        <taxon>Brachyura</taxon>
        <taxon>Eubrachyura</taxon>
        <taxon>Portunoidea</taxon>
        <taxon>Portunidae</taxon>
        <taxon>Portuninae</taxon>
        <taxon>Portunus</taxon>
    </lineage>
</organism>
<proteinExistence type="predicted"/>
<dbReference type="EMBL" id="VSRR010110951">
    <property type="protein sequence ID" value="MPC97674.1"/>
    <property type="molecule type" value="Genomic_DNA"/>
</dbReference>
<evidence type="ECO:0000256" key="1">
    <source>
        <dbReference type="SAM" id="MobiDB-lite"/>
    </source>
</evidence>
<feature type="region of interest" description="Disordered" evidence="1">
    <location>
        <begin position="1"/>
        <end position="25"/>
    </location>
</feature>
<dbReference type="Proteomes" id="UP000324222">
    <property type="component" value="Unassembled WGS sequence"/>
</dbReference>
<comment type="caution">
    <text evidence="2">The sequence shown here is derived from an EMBL/GenBank/DDBJ whole genome shotgun (WGS) entry which is preliminary data.</text>
</comment>